<organism evidence="2 3">
    <name type="scientific">Steccherinum ochraceum</name>
    <dbReference type="NCBI Taxonomy" id="92696"/>
    <lineage>
        <taxon>Eukaryota</taxon>
        <taxon>Fungi</taxon>
        <taxon>Dikarya</taxon>
        <taxon>Basidiomycota</taxon>
        <taxon>Agaricomycotina</taxon>
        <taxon>Agaricomycetes</taxon>
        <taxon>Polyporales</taxon>
        <taxon>Steccherinaceae</taxon>
        <taxon>Steccherinum</taxon>
    </lineage>
</organism>
<feature type="region of interest" description="Disordered" evidence="1">
    <location>
        <begin position="262"/>
        <end position="304"/>
    </location>
</feature>
<gene>
    <name evidence="2" type="ORF">EIP91_009876</name>
</gene>
<sequence>MSQPLSAVQKFLNSPLTSSLASIPDIPTDVHGNDCIPNLHPFSPYSQASLSRFPQTLQLNKQFNRNLLPAGPDFATISFQDTLRGPNLPFAMPGQGQRDGFVFYSRTTTCLDMGRGREVNGQTMLVHIPDDPNDLEKLPFEATPLLKHFMTDPAMDPVLSMDRVTRAAARGIHDLGGSEADFWRFLRHVLDGPVRKLPRPRDELANVPDEPARLPLIDPRLLAAIPPTVSVNTASVTPSAQPEASKQGLSKADLDYILRHVSPSDIGTPEPGDSPSMPIDVDAAEGSDSESFSSEDHPIPARLSSHYNLRPTAARLGKALTDVPPAEVTYNTVTHQGVAINKKKLTAGIHKSRRYRPVDLRVTPRAGPHHALALSDRHALDQILDLPVGQWSQAEADSVKAASNALVRASFTGQGFAKFRDIEIVPIEITD</sequence>
<evidence type="ECO:0000256" key="1">
    <source>
        <dbReference type="SAM" id="MobiDB-lite"/>
    </source>
</evidence>
<protein>
    <submittedName>
        <fullName evidence="2">Uncharacterized protein</fullName>
    </submittedName>
</protein>
<reference evidence="2 3" key="1">
    <citation type="submission" date="2018-11" db="EMBL/GenBank/DDBJ databases">
        <title>Genome assembly of Steccherinum ochraceum LE-BIN_3174, the white-rot fungus of the Steccherinaceae family (The Residual Polyporoid clade, Polyporales, Basidiomycota).</title>
        <authorList>
            <person name="Fedorova T.V."/>
            <person name="Glazunova O.A."/>
            <person name="Landesman E.O."/>
            <person name="Moiseenko K.V."/>
            <person name="Psurtseva N.V."/>
            <person name="Savinova O.S."/>
            <person name="Shakhova N.V."/>
            <person name="Tyazhelova T.V."/>
            <person name="Vasina D.V."/>
        </authorList>
    </citation>
    <scope>NUCLEOTIDE SEQUENCE [LARGE SCALE GENOMIC DNA]</scope>
    <source>
        <strain evidence="2 3">LE-BIN_3174</strain>
    </source>
</reference>
<accession>A0A4R0R958</accession>
<dbReference type="Proteomes" id="UP000292702">
    <property type="component" value="Unassembled WGS sequence"/>
</dbReference>
<evidence type="ECO:0000313" key="3">
    <source>
        <dbReference type="Proteomes" id="UP000292702"/>
    </source>
</evidence>
<dbReference type="EMBL" id="RWJN01000579">
    <property type="protein sequence ID" value="TCD60549.1"/>
    <property type="molecule type" value="Genomic_DNA"/>
</dbReference>
<dbReference type="AlphaFoldDB" id="A0A4R0R958"/>
<keyword evidence="3" id="KW-1185">Reference proteome</keyword>
<name>A0A4R0R958_9APHY</name>
<comment type="caution">
    <text evidence="2">The sequence shown here is derived from an EMBL/GenBank/DDBJ whole genome shotgun (WGS) entry which is preliminary data.</text>
</comment>
<proteinExistence type="predicted"/>
<evidence type="ECO:0000313" key="2">
    <source>
        <dbReference type="EMBL" id="TCD60549.1"/>
    </source>
</evidence>